<dbReference type="PANTHER" id="PTHR38460:SF1">
    <property type="entry name" value="TAUTOMERASE YOLI-RELATED"/>
    <property type="match status" value="1"/>
</dbReference>
<proteinExistence type="predicted"/>
<gene>
    <name evidence="1" type="ORF">GWK16_00765</name>
</gene>
<reference evidence="1 2" key="1">
    <citation type="submission" date="2020-03" db="EMBL/GenBank/DDBJ databases">
        <authorList>
            <person name="Sun Q."/>
        </authorList>
    </citation>
    <scope>NUCLEOTIDE SEQUENCE [LARGE SCALE GENOMIC DNA]</scope>
    <source>
        <strain evidence="1 2">JC162</strain>
    </source>
</reference>
<dbReference type="SUPFAM" id="SSF55331">
    <property type="entry name" value="Tautomerase/MIF"/>
    <property type="match status" value="1"/>
</dbReference>
<evidence type="ECO:0000313" key="1">
    <source>
        <dbReference type="EMBL" id="NMJ39755.1"/>
    </source>
</evidence>
<comment type="caution">
    <text evidence="1">The sequence shown here is derived from an EMBL/GenBank/DDBJ whole genome shotgun (WGS) entry which is preliminary data.</text>
</comment>
<organism evidence="1 2">
    <name type="scientific">Neoroseomonas marina</name>
    <dbReference type="NCBI Taxonomy" id="1232220"/>
    <lineage>
        <taxon>Bacteria</taxon>
        <taxon>Pseudomonadati</taxon>
        <taxon>Pseudomonadota</taxon>
        <taxon>Alphaproteobacteria</taxon>
        <taxon>Acetobacterales</taxon>
        <taxon>Acetobacteraceae</taxon>
        <taxon>Neoroseomonas</taxon>
    </lineage>
</organism>
<dbReference type="PANTHER" id="PTHR38460">
    <property type="entry name" value="TAUTOMERASE YOLI-RELATED"/>
    <property type="match status" value="1"/>
</dbReference>
<accession>A0A848E955</accession>
<protein>
    <submittedName>
        <fullName evidence="1">Tautomerase family protein</fullName>
    </submittedName>
</protein>
<dbReference type="Pfam" id="PF14552">
    <property type="entry name" value="Tautomerase_2"/>
    <property type="match status" value="1"/>
</dbReference>
<dbReference type="InterPro" id="IPR014347">
    <property type="entry name" value="Tautomerase/MIF_sf"/>
</dbReference>
<dbReference type="InterPro" id="IPR037479">
    <property type="entry name" value="Tauto_MSAD"/>
</dbReference>
<keyword evidence="2" id="KW-1185">Reference proteome</keyword>
<dbReference type="Proteomes" id="UP000548582">
    <property type="component" value="Unassembled WGS sequence"/>
</dbReference>
<dbReference type="AlphaFoldDB" id="A0A848E955"/>
<evidence type="ECO:0000313" key="2">
    <source>
        <dbReference type="Proteomes" id="UP000548582"/>
    </source>
</evidence>
<name>A0A848E955_9PROT</name>
<sequence>MPLVRIDIPQGWPEARIAAFADAVHDSLVETVDVPHNDRFQVITEHAPRRLFLDRTYFGVDRGPGASVVQVAFRRGRSEDKKRALYAAIARRARVIGIRPDDVMVVLLENTPVDWSFGAGLAQMAPAEAMA</sequence>
<dbReference type="RefSeq" id="WP_170052073.1">
    <property type="nucleotide sequence ID" value="NZ_JABBKX010000001.1"/>
</dbReference>
<dbReference type="EMBL" id="JABBKX010000001">
    <property type="protein sequence ID" value="NMJ39755.1"/>
    <property type="molecule type" value="Genomic_DNA"/>
</dbReference>
<dbReference type="Gene3D" id="3.30.429.10">
    <property type="entry name" value="Macrophage Migration Inhibitory Factor"/>
    <property type="match status" value="1"/>
</dbReference>